<dbReference type="Proteomes" id="UP001162640">
    <property type="component" value="Unassembled WGS sequence"/>
</dbReference>
<keyword evidence="1" id="KW-0472">Membrane</keyword>
<reference evidence="3" key="1">
    <citation type="journal article" date="2023" name="Commun. Biol.">
        <title>Genome analysis of Parmales, the sister group of diatoms, reveals the evolutionary specialization of diatoms from phago-mixotrophs to photoautotrophs.</title>
        <authorList>
            <person name="Ban H."/>
            <person name="Sato S."/>
            <person name="Yoshikawa S."/>
            <person name="Yamada K."/>
            <person name="Nakamura Y."/>
            <person name="Ichinomiya M."/>
            <person name="Sato N."/>
            <person name="Blanc-Mathieu R."/>
            <person name="Endo H."/>
            <person name="Kuwata A."/>
            <person name="Ogata H."/>
        </authorList>
    </citation>
    <scope>NUCLEOTIDE SEQUENCE [LARGE SCALE GENOMIC DNA]</scope>
</reference>
<feature type="transmembrane region" description="Helical" evidence="1">
    <location>
        <begin position="12"/>
        <end position="32"/>
    </location>
</feature>
<comment type="caution">
    <text evidence="2">The sequence shown here is derived from an EMBL/GenBank/DDBJ whole genome shotgun (WGS) entry which is preliminary data.</text>
</comment>
<sequence length="258" mass="29308">MAAKSKSNPRSVWKAVGIFLWCYYACSQYVLLDEYGPQVGAYQGLWICSVSILLSGFGMVFDNPTYCGAGLIAVSTGHFLWTIDSIFMLINGSMNPNLVPFGIADYNSATGEPEWRTIITTSHHLWYMPMSCLYFRSIGVKLEIKHLYWSILWILVVSALTAMVVPLGCIDHVLPDGREICMNLNVNMVKKWWGLEDVWFFHALDRDNGTHAVIFYCYANFLHDYCLNGIWYNVLKLFANPWGGDEEVKGKKKGKKKA</sequence>
<evidence type="ECO:0000313" key="3">
    <source>
        <dbReference type="Proteomes" id="UP001162640"/>
    </source>
</evidence>
<evidence type="ECO:0000313" key="2">
    <source>
        <dbReference type="EMBL" id="GMH79718.1"/>
    </source>
</evidence>
<dbReference type="AlphaFoldDB" id="A0A9W7B3B0"/>
<feature type="transmembrane region" description="Helical" evidence="1">
    <location>
        <begin position="44"/>
        <end position="61"/>
    </location>
</feature>
<keyword evidence="1" id="KW-1133">Transmembrane helix</keyword>
<proteinExistence type="predicted"/>
<name>A0A9W7B3B0_9STRA</name>
<keyword evidence="1" id="KW-0812">Transmembrane</keyword>
<gene>
    <name evidence="2" type="ORF">TL16_g08240</name>
</gene>
<organism evidence="2 3">
    <name type="scientific">Triparma laevis f. inornata</name>
    <dbReference type="NCBI Taxonomy" id="1714386"/>
    <lineage>
        <taxon>Eukaryota</taxon>
        <taxon>Sar</taxon>
        <taxon>Stramenopiles</taxon>
        <taxon>Ochrophyta</taxon>
        <taxon>Bolidophyceae</taxon>
        <taxon>Parmales</taxon>
        <taxon>Triparmaceae</taxon>
        <taxon>Triparma</taxon>
    </lineage>
</organism>
<protein>
    <submittedName>
        <fullName evidence="2">Uncharacterized protein</fullName>
    </submittedName>
</protein>
<evidence type="ECO:0000256" key="1">
    <source>
        <dbReference type="SAM" id="Phobius"/>
    </source>
</evidence>
<feature type="transmembrane region" description="Helical" evidence="1">
    <location>
        <begin position="147"/>
        <end position="168"/>
    </location>
</feature>
<dbReference type="EMBL" id="BLQM01000270">
    <property type="protein sequence ID" value="GMH79718.1"/>
    <property type="molecule type" value="Genomic_DNA"/>
</dbReference>
<accession>A0A9W7B3B0</accession>
<feature type="transmembrane region" description="Helical" evidence="1">
    <location>
        <begin position="68"/>
        <end position="90"/>
    </location>
</feature>